<name>A0A917EVK5_9MICO</name>
<dbReference type="Proteomes" id="UP000598775">
    <property type="component" value="Unassembled WGS sequence"/>
</dbReference>
<organism evidence="2 3">
    <name type="scientific">Subtercola lobariae</name>
    <dbReference type="NCBI Taxonomy" id="1588641"/>
    <lineage>
        <taxon>Bacteria</taxon>
        <taxon>Bacillati</taxon>
        <taxon>Actinomycetota</taxon>
        <taxon>Actinomycetes</taxon>
        <taxon>Micrococcales</taxon>
        <taxon>Microbacteriaceae</taxon>
        <taxon>Subtercola</taxon>
    </lineage>
</organism>
<dbReference type="EMBL" id="BMGP01000002">
    <property type="protein sequence ID" value="GGF22565.1"/>
    <property type="molecule type" value="Genomic_DNA"/>
</dbReference>
<dbReference type="GO" id="GO:0016810">
    <property type="term" value="F:hydrolase activity, acting on carbon-nitrogen (but not peptide) bonds"/>
    <property type="evidence" value="ECO:0007669"/>
    <property type="project" value="InterPro"/>
</dbReference>
<dbReference type="InterPro" id="IPR032466">
    <property type="entry name" value="Metal_Hydrolase"/>
</dbReference>
<reference evidence="2 3" key="1">
    <citation type="journal article" date="2014" name="Int. J. Syst. Evol. Microbiol.">
        <title>Complete genome sequence of Corynebacterium casei LMG S-19264T (=DSM 44701T), isolated from a smear-ripened cheese.</title>
        <authorList>
            <consortium name="US DOE Joint Genome Institute (JGI-PGF)"/>
            <person name="Walter F."/>
            <person name="Albersmeier A."/>
            <person name="Kalinowski J."/>
            <person name="Ruckert C."/>
        </authorList>
    </citation>
    <scope>NUCLEOTIDE SEQUENCE [LARGE SCALE GENOMIC DNA]</scope>
    <source>
        <strain evidence="2 3">CGMCC 1.12976</strain>
    </source>
</reference>
<feature type="domain" description="Amidohydrolase-related" evidence="1">
    <location>
        <begin position="354"/>
        <end position="443"/>
    </location>
</feature>
<dbReference type="SUPFAM" id="SSF51338">
    <property type="entry name" value="Composite domain of metallo-dependent hydrolases"/>
    <property type="match status" value="1"/>
</dbReference>
<dbReference type="Gene3D" id="3.20.20.140">
    <property type="entry name" value="Metal-dependent hydrolases"/>
    <property type="match status" value="2"/>
</dbReference>
<dbReference type="Pfam" id="PF01979">
    <property type="entry name" value="Amidohydro_1"/>
    <property type="match status" value="1"/>
</dbReference>
<evidence type="ECO:0000259" key="1">
    <source>
        <dbReference type="Pfam" id="PF01979"/>
    </source>
</evidence>
<dbReference type="Gene3D" id="2.30.40.10">
    <property type="entry name" value="Urease, subunit C, domain 1"/>
    <property type="match status" value="2"/>
</dbReference>
<dbReference type="PANTHER" id="PTHR43135">
    <property type="entry name" value="ALPHA-D-RIBOSE 1-METHYLPHOSPHONATE 5-TRIPHOSPHATE DIPHOSPHATASE"/>
    <property type="match status" value="1"/>
</dbReference>
<dbReference type="Gene3D" id="3.30.110.90">
    <property type="entry name" value="Amidohydrolase"/>
    <property type="match status" value="1"/>
</dbReference>
<evidence type="ECO:0000313" key="2">
    <source>
        <dbReference type="EMBL" id="GGF22565.1"/>
    </source>
</evidence>
<accession>A0A917EVK5</accession>
<keyword evidence="3" id="KW-1185">Reference proteome</keyword>
<protein>
    <submittedName>
        <fullName evidence="2">Amidohydrolase</fullName>
    </submittedName>
</protein>
<dbReference type="InterPro" id="IPR051781">
    <property type="entry name" value="Metallo-dep_Hydrolase"/>
</dbReference>
<dbReference type="PANTHER" id="PTHR43135:SF3">
    <property type="entry name" value="ALPHA-D-RIBOSE 1-METHYLPHOSPHONATE 5-TRIPHOSPHATE DIPHOSPHATASE"/>
    <property type="match status" value="1"/>
</dbReference>
<gene>
    <name evidence="2" type="ORF">GCM10011399_15290</name>
</gene>
<sequence>MTIALTNTNVVDVKTGTVARDVAVLIDGDRIAAITTEVPAGARSIDTGGAFVVPGYNDMHAHALELADPSGAHELMLAFGITGYRQMSGSAALLAKRQAGGFAESASAPSLLHLPGELLTPLNASTAADVAATIRAQHEQGADFIKMGLVSGEIYPAAQAEANRVGIPLGGHLPSTTMAEDASNAGIRFIEHLGPGLGLLASCATNEDAIRAELAAVKAPKLPSAKLPGMAKLFSIILARIVVNPQLMTSAETVGIMRKALDSYSDERAEALAALLVANETWQCPTLIREKTNERGDDAGWADDENLRFMSPKTQKLWHKTAKRASALPETTRSVFHDLYDAQKRLALVLANASVPLLAGSDVTGASWEIPGASLHQEFDELAAAGLSPLQVLQATTSAPARFVGRTDFGAVEVDARADLVLLGADPTQNVSALHAIVGVVRNGVHRSEAELTAIKERIALTHAAG</sequence>
<dbReference type="SUPFAM" id="SSF51556">
    <property type="entry name" value="Metallo-dependent hydrolases"/>
    <property type="match status" value="1"/>
</dbReference>
<dbReference type="InterPro" id="IPR006680">
    <property type="entry name" value="Amidohydro-rel"/>
</dbReference>
<proteinExistence type="predicted"/>
<dbReference type="InterPro" id="IPR011059">
    <property type="entry name" value="Metal-dep_hydrolase_composite"/>
</dbReference>
<dbReference type="RefSeq" id="WP_188676101.1">
    <property type="nucleotide sequence ID" value="NZ_BMGP01000002.1"/>
</dbReference>
<evidence type="ECO:0000313" key="3">
    <source>
        <dbReference type="Proteomes" id="UP000598775"/>
    </source>
</evidence>
<dbReference type="Gene3D" id="1.20.58.520">
    <property type="entry name" value="Amidohydrolase"/>
    <property type="match status" value="1"/>
</dbReference>
<comment type="caution">
    <text evidence="2">The sequence shown here is derived from an EMBL/GenBank/DDBJ whole genome shotgun (WGS) entry which is preliminary data.</text>
</comment>
<dbReference type="AlphaFoldDB" id="A0A917EVK5"/>